<reference evidence="2" key="1">
    <citation type="submission" date="2022-11" db="UniProtKB">
        <authorList>
            <consortium name="WormBaseParasite"/>
        </authorList>
    </citation>
    <scope>IDENTIFICATION</scope>
</reference>
<sequence length="87" mass="10437">MVHEEKFFVWQDFDKSLKERDKCIQIAFDYTYAGTTKRVYMKRSYLDDFGGTKRRLQIKIRDTSSKKESTRIRAITENGEILDDFVK</sequence>
<dbReference type="WBParaSite" id="scaffold7162_cov334.g11730">
    <property type="protein sequence ID" value="scaffold7162_cov334.g11730"/>
    <property type="gene ID" value="scaffold7162_cov334.g11730"/>
</dbReference>
<accession>A0A915N508</accession>
<dbReference type="AlphaFoldDB" id="A0A915N508"/>
<keyword evidence="1" id="KW-1185">Reference proteome</keyword>
<dbReference type="Proteomes" id="UP000887561">
    <property type="component" value="Unplaced"/>
</dbReference>
<evidence type="ECO:0000313" key="2">
    <source>
        <dbReference type="WBParaSite" id="scaffold7162_cov334.g11730"/>
    </source>
</evidence>
<evidence type="ECO:0000313" key="1">
    <source>
        <dbReference type="Proteomes" id="UP000887561"/>
    </source>
</evidence>
<organism evidence="1 2">
    <name type="scientific">Meloidogyne javanica</name>
    <name type="common">Root-knot nematode worm</name>
    <dbReference type="NCBI Taxonomy" id="6303"/>
    <lineage>
        <taxon>Eukaryota</taxon>
        <taxon>Metazoa</taxon>
        <taxon>Ecdysozoa</taxon>
        <taxon>Nematoda</taxon>
        <taxon>Chromadorea</taxon>
        <taxon>Rhabditida</taxon>
        <taxon>Tylenchina</taxon>
        <taxon>Tylenchomorpha</taxon>
        <taxon>Tylenchoidea</taxon>
        <taxon>Meloidogynidae</taxon>
        <taxon>Meloidogyninae</taxon>
        <taxon>Meloidogyne</taxon>
        <taxon>Meloidogyne incognita group</taxon>
    </lineage>
</organism>
<protein>
    <submittedName>
        <fullName evidence="2">Uncharacterized protein</fullName>
    </submittedName>
</protein>
<proteinExistence type="predicted"/>
<name>A0A915N508_MELJA</name>